<evidence type="ECO:0008006" key="4">
    <source>
        <dbReference type="Google" id="ProtNLM"/>
    </source>
</evidence>
<comment type="caution">
    <text evidence="2">The sequence shown here is derived from an EMBL/GenBank/DDBJ whole genome shotgun (WGS) entry which is preliminary data.</text>
</comment>
<dbReference type="Pfam" id="PF07963">
    <property type="entry name" value="N_methyl"/>
    <property type="match status" value="1"/>
</dbReference>
<proteinExistence type="predicted"/>
<reference evidence="3" key="1">
    <citation type="submission" date="2017-09" db="EMBL/GenBank/DDBJ databases">
        <title>Depth-based differentiation of microbial function through sediment-hosted aquifers and enrichment of novel symbionts in the deep terrestrial subsurface.</title>
        <authorList>
            <person name="Probst A.J."/>
            <person name="Ladd B."/>
            <person name="Jarett J.K."/>
            <person name="Geller-Mcgrath D.E."/>
            <person name="Sieber C.M.K."/>
            <person name="Emerson J.B."/>
            <person name="Anantharaman K."/>
            <person name="Thomas B.C."/>
            <person name="Malmstrom R."/>
            <person name="Stieglmeier M."/>
            <person name="Klingl A."/>
            <person name="Woyke T."/>
            <person name="Ryan C.M."/>
            <person name="Banfield J.F."/>
        </authorList>
    </citation>
    <scope>NUCLEOTIDE SEQUENCE [LARGE SCALE GENOMIC DNA]</scope>
</reference>
<evidence type="ECO:0000313" key="3">
    <source>
        <dbReference type="Proteomes" id="UP000231503"/>
    </source>
</evidence>
<feature type="transmembrane region" description="Helical" evidence="1">
    <location>
        <begin position="12"/>
        <end position="41"/>
    </location>
</feature>
<accession>A0A2H0TCI2</accession>
<dbReference type="InterPro" id="IPR012902">
    <property type="entry name" value="N_methyl_site"/>
</dbReference>
<keyword evidence="1" id="KW-0812">Transmembrane</keyword>
<dbReference type="PROSITE" id="PS00409">
    <property type="entry name" value="PROKAR_NTER_METHYL"/>
    <property type="match status" value="1"/>
</dbReference>
<gene>
    <name evidence="2" type="ORF">COU47_04215</name>
</gene>
<evidence type="ECO:0000313" key="2">
    <source>
        <dbReference type="EMBL" id="PIR69270.1"/>
    </source>
</evidence>
<keyword evidence="1" id="KW-0472">Membrane</keyword>
<dbReference type="AlphaFoldDB" id="A0A2H0TCI2"/>
<dbReference type="EMBL" id="PFCO01000009">
    <property type="protein sequence ID" value="PIR69270.1"/>
    <property type="molecule type" value="Genomic_DNA"/>
</dbReference>
<dbReference type="Proteomes" id="UP000231503">
    <property type="component" value="Unassembled WGS sequence"/>
</dbReference>
<organism evidence="2 3">
    <name type="scientific">Candidatus Niyogibacteria bacterium CG10_big_fil_rev_8_21_14_0_10_46_36</name>
    <dbReference type="NCBI Taxonomy" id="1974726"/>
    <lineage>
        <taxon>Bacteria</taxon>
        <taxon>Candidatus Niyogiibacteriota</taxon>
    </lineage>
</organism>
<keyword evidence="1" id="KW-1133">Transmembrane helix</keyword>
<sequence length="337" mass="36764">MRMLLRKKNNNAGLTLIEAIIAASIFAVVMIAIVTFVVVLYRTQRFAFQQADAVNEARRGVETMVREIREAQTGEDGAYLIGEATDNEFVFYSDVDKDDLVERVRYFIGSATTTTITKECVTFVDGGSCNVSFSNFLQGGILESAGVTVSVEGDFGSGNEYANVYADGVLLDRICNGGCVDCSAAWGGSLSFDVSDYAADGNIDFIANSTSGVNDICDWIEPNHAMKVRFDLTITEHVVGSEAIFQKGITNPTGVPTTYDTVNEVVTIVSQYVVNGTTTPLFQYFDQNGDEITETPARPEETTLMRVFLIINVDPASAPKSFELESDVQLRNLKTNL</sequence>
<name>A0A2H0TCI2_9BACT</name>
<evidence type="ECO:0000256" key="1">
    <source>
        <dbReference type="SAM" id="Phobius"/>
    </source>
</evidence>
<protein>
    <recommendedName>
        <fullName evidence="4">Prepilin-type N-terminal cleavage/methylation domain-containing protein</fullName>
    </recommendedName>
</protein>